<dbReference type="Proteomes" id="UP000601435">
    <property type="component" value="Unassembled WGS sequence"/>
</dbReference>
<protein>
    <submittedName>
        <fullName evidence="1">Uncharacterized protein</fullName>
    </submittedName>
</protein>
<name>A0A812Z8K7_9DINO</name>
<dbReference type="EMBL" id="CAJNJA010046475">
    <property type="protein sequence ID" value="CAE7817514.1"/>
    <property type="molecule type" value="Genomic_DNA"/>
</dbReference>
<dbReference type="AlphaFoldDB" id="A0A812Z8K7"/>
<accession>A0A812Z8K7</accession>
<evidence type="ECO:0000313" key="2">
    <source>
        <dbReference type="Proteomes" id="UP000601435"/>
    </source>
</evidence>
<evidence type="ECO:0000313" key="1">
    <source>
        <dbReference type="EMBL" id="CAE7817514.1"/>
    </source>
</evidence>
<organism evidence="1 2">
    <name type="scientific">Symbiodinium necroappetens</name>
    <dbReference type="NCBI Taxonomy" id="1628268"/>
    <lineage>
        <taxon>Eukaryota</taxon>
        <taxon>Sar</taxon>
        <taxon>Alveolata</taxon>
        <taxon>Dinophyceae</taxon>
        <taxon>Suessiales</taxon>
        <taxon>Symbiodiniaceae</taxon>
        <taxon>Symbiodinium</taxon>
    </lineage>
</organism>
<dbReference type="OrthoDB" id="448123at2759"/>
<keyword evidence="2" id="KW-1185">Reference proteome</keyword>
<comment type="caution">
    <text evidence="1">The sequence shown here is derived from an EMBL/GenBank/DDBJ whole genome shotgun (WGS) entry which is preliminary data.</text>
</comment>
<proteinExistence type="predicted"/>
<reference evidence="1" key="1">
    <citation type="submission" date="2021-02" db="EMBL/GenBank/DDBJ databases">
        <authorList>
            <person name="Dougan E. K."/>
            <person name="Rhodes N."/>
            <person name="Thang M."/>
            <person name="Chan C."/>
        </authorList>
    </citation>
    <scope>NUCLEOTIDE SEQUENCE</scope>
</reference>
<sequence length="204" mass="22503">MDAWELGPPVKPSAKRVALGTERDMAKAVHPIARLCVKNFEVRELQAACFVTFILPKSCPYVQAVFNATKHHAEKAKSAQSGKCERPQGEPHVHAWAGLLRVALKDEALNSYDRQAIEQHRAVSTDPLVMSGIVYVCKVRKAFDRDSMKMFFSVHRDAKPSLAALTKGVIHAGGKLKRGQAPRSGLEREVQEAVDHLTEILGSN</sequence>
<gene>
    <name evidence="1" type="ORF">SNEC2469_LOCUS24277</name>
</gene>